<dbReference type="Proteomes" id="UP000226192">
    <property type="component" value="Unassembled WGS sequence"/>
</dbReference>
<protein>
    <submittedName>
        <fullName evidence="2">Uncharacterized protein</fullName>
    </submittedName>
</protein>
<dbReference type="CDD" id="cd20265">
    <property type="entry name" value="Complex1_LYR_ETFRF1_LYRM5"/>
    <property type="match status" value="1"/>
</dbReference>
<dbReference type="GO" id="GO:0022904">
    <property type="term" value="P:respiratory electron transport chain"/>
    <property type="evidence" value="ECO:0007669"/>
    <property type="project" value="TreeGrafter"/>
</dbReference>
<reference evidence="2 3" key="1">
    <citation type="submission" date="2017-06" db="EMBL/GenBank/DDBJ databases">
        <title>Ant-infecting Ophiocordyceps genomes reveal a high diversity of potential behavioral manipulation genes and a possible major role for enterotoxins.</title>
        <authorList>
            <person name="De Bekker C."/>
            <person name="Evans H.C."/>
            <person name="Brachmann A."/>
            <person name="Hughes D.P."/>
        </authorList>
    </citation>
    <scope>NUCLEOTIDE SEQUENCE [LARGE SCALE GENOMIC DNA]</scope>
    <source>
        <strain evidence="2 3">Map64</strain>
    </source>
</reference>
<dbReference type="PANTHER" id="PTHR21024:SF0">
    <property type="entry name" value="ELECTRON TRANSFER FLAVOPROTEIN REGULATORY FACTOR 1"/>
    <property type="match status" value="1"/>
</dbReference>
<dbReference type="OrthoDB" id="10258445at2759"/>
<dbReference type="STRING" id="1399860.A0A2C5Y6U9"/>
<name>A0A2C5Y6U9_9HYPO</name>
<accession>A0A2C5Y6U9</accession>
<comment type="caution">
    <text evidence="2">The sequence shown here is derived from an EMBL/GenBank/DDBJ whole genome shotgun (WGS) entry which is preliminary data.</text>
</comment>
<gene>
    <name evidence="2" type="ORF">CDD81_6211</name>
</gene>
<dbReference type="PANTHER" id="PTHR21024">
    <property type="entry name" value="GROWTH HORMONE-INDUCIBLE SOLUBLE PROTEIN-RELATED"/>
    <property type="match status" value="1"/>
</dbReference>
<keyword evidence="3" id="KW-1185">Reference proteome</keyword>
<evidence type="ECO:0000313" key="3">
    <source>
        <dbReference type="Proteomes" id="UP000226192"/>
    </source>
</evidence>
<comment type="similarity">
    <text evidence="1">Belongs to the complex I LYR family.</text>
</comment>
<evidence type="ECO:0000256" key="1">
    <source>
        <dbReference type="ARBA" id="ARBA00009508"/>
    </source>
</evidence>
<dbReference type="Pfam" id="PF13233">
    <property type="entry name" value="Complex1_LYR_2"/>
    <property type="match status" value="1"/>
</dbReference>
<dbReference type="InterPro" id="IPR045296">
    <property type="entry name" value="Complex1_LYR_ETFRF1_LYRM5"/>
</dbReference>
<organism evidence="2 3">
    <name type="scientific">Ophiocordyceps australis</name>
    <dbReference type="NCBI Taxonomy" id="1399860"/>
    <lineage>
        <taxon>Eukaryota</taxon>
        <taxon>Fungi</taxon>
        <taxon>Dikarya</taxon>
        <taxon>Ascomycota</taxon>
        <taxon>Pezizomycotina</taxon>
        <taxon>Sordariomycetes</taxon>
        <taxon>Hypocreomycetidae</taxon>
        <taxon>Hypocreales</taxon>
        <taxon>Ophiocordycipitaceae</taxon>
        <taxon>Ophiocordyceps</taxon>
    </lineage>
</organism>
<dbReference type="InterPro" id="IPR052000">
    <property type="entry name" value="ETFRF1"/>
</dbReference>
<proteinExistence type="inferred from homology"/>
<evidence type="ECO:0000313" key="2">
    <source>
        <dbReference type="EMBL" id="PHH63160.1"/>
    </source>
</evidence>
<dbReference type="GO" id="GO:0090324">
    <property type="term" value="P:negative regulation of oxidative phosphorylation"/>
    <property type="evidence" value="ECO:0007669"/>
    <property type="project" value="InterPro"/>
</dbReference>
<sequence length="136" mass="15714">MATRPPIGSSLYELDNHQPRTNAEAGKAFSIPAALVSFASTLNASLLLTMSSPNPELRRQVISIYKELLFLGRDYPRGFDFFRPRLHKAFMSRANERDEEKIRAGIAHADYVKKELEALYYLKRYRTLRKRYDTDA</sequence>
<dbReference type="EMBL" id="NJET01000055">
    <property type="protein sequence ID" value="PHH63160.1"/>
    <property type="molecule type" value="Genomic_DNA"/>
</dbReference>
<dbReference type="AlphaFoldDB" id="A0A2C5Y6U9"/>
<dbReference type="GO" id="GO:0005739">
    <property type="term" value="C:mitochondrion"/>
    <property type="evidence" value="ECO:0007669"/>
    <property type="project" value="TreeGrafter"/>
</dbReference>